<dbReference type="Proteomes" id="UP001054837">
    <property type="component" value="Unassembled WGS sequence"/>
</dbReference>
<gene>
    <name evidence="1" type="ORF">CDAR_593391</name>
</gene>
<proteinExistence type="predicted"/>
<evidence type="ECO:0000313" key="1">
    <source>
        <dbReference type="EMBL" id="GIY62146.1"/>
    </source>
</evidence>
<name>A0AAV4UWN0_9ARAC</name>
<dbReference type="AlphaFoldDB" id="A0AAV4UWN0"/>
<reference evidence="1 2" key="1">
    <citation type="submission" date="2021-06" db="EMBL/GenBank/DDBJ databases">
        <title>Caerostris darwini draft genome.</title>
        <authorList>
            <person name="Kono N."/>
            <person name="Arakawa K."/>
        </authorList>
    </citation>
    <scope>NUCLEOTIDE SEQUENCE [LARGE SCALE GENOMIC DNA]</scope>
</reference>
<accession>A0AAV4UWN0</accession>
<keyword evidence="2" id="KW-1185">Reference proteome</keyword>
<sequence length="115" mass="12537">MRVQFQECSRQSHLPSRPVVVQVHEGPLVPFYLPGVHELPAHLHAVSDVRAAATPLPAALGVEQAVPAGVAAALPQAAPAARLRDGVRHSGRRHGVRVRRFPATWEKRNLIHSLH</sequence>
<dbReference type="EMBL" id="BPLQ01012054">
    <property type="protein sequence ID" value="GIY62146.1"/>
    <property type="molecule type" value="Genomic_DNA"/>
</dbReference>
<organism evidence="1 2">
    <name type="scientific">Caerostris darwini</name>
    <dbReference type="NCBI Taxonomy" id="1538125"/>
    <lineage>
        <taxon>Eukaryota</taxon>
        <taxon>Metazoa</taxon>
        <taxon>Ecdysozoa</taxon>
        <taxon>Arthropoda</taxon>
        <taxon>Chelicerata</taxon>
        <taxon>Arachnida</taxon>
        <taxon>Araneae</taxon>
        <taxon>Araneomorphae</taxon>
        <taxon>Entelegynae</taxon>
        <taxon>Araneoidea</taxon>
        <taxon>Araneidae</taxon>
        <taxon>Caerostris</taxon>
    </lineage>
</organism>
<evidence type="ECO:0000313" key="2">
    <source>
        <dbReference type="Proteomes" id="UP001054837"/>
    </source>
</evidence>
<protein>
    <submittedName>
        <fullName evidence="1">Uncharacterized protein</fullName>
    </submittedName>
</protein>
<comment type="caution">
    <text evidence="1">The sequence shown here is derived from an EMBL/GenBank/DDBJ whole genome shotgun (WGS) entry which is preliminary data.</text>
</comment>